<keyword evidence="2" id="KW-0812">Transmembrane</keyword>
<feature type="transmembrane region" description="Helical" evidence="2">
    <location>
        <begin position="128"/>
        <end position="156"/>
    </location>
</feature>
<keyword evidence="2" id="KW-0472">Membrane</keyword>
<keyword evidence="4" id="KW-1185">Reference proteome</keyword>
<reference evidence="3 4" key="1">
    <citation type="submission" date="2019-03" db="EMBL/GenBank/DDBJ databases">
        <title>Ramlibacter rhizophilus CCTCC AB2015357, whole genome shotgun sequence.</title>
        <authorList>
            <person name="Zhang X."/>
            <person name="Feng G."/>
            <person name="Zhu H."/>
        </authorList>
    </citation>
    <scope>NUCLEOTIDE SEQUENCE [LARGE SCALE GENOMIC DNA]</scope>
    <source>
        <strain evidence="3 4">CCTCC AB2015357</strain>
    </source>
</reference>
<evidence type="ECO:0000313" key="3">
    <source>
        <dbReference type="EMBL" id="TFZ01044.1"/>
    </source>
</evidence>
<dbReference type="OrthoDB" id="6169516at2"/>
<evidence type="ECO:0000256" key="2">
    <source>
        <dbReference type="SAM" id="Phobius"/>
    </source>
</evidence>
<feature type="region of interest" description="Disordered" evidence="1">
    <location>
        <begin position="1"/>
        <end position="24"/>
    </location>
</feature>
<keyword evidence="2" id="KW-1133">Transmembrane helix</keyword>
<evidence type="ECO:0000313" key="4">
    <source>
        <dbReference type="Proteomes" id="UP000297564"/>
    </source>
</evidence>
<protein>
    <recommendedName>
        <fullName evidence="5">DUF1440 domain-containing protein</fullName>
    </recommendedName>
</protein>
<gene>
    <name evidence="3" type="ORF">EZ242_06515</name>
</gene>
<feature type="transmembrane region" description="Helical" evidence="2">
    <location>
        <begin position="39"/>
        <end position="57"/>
    </location>
</feature>
<feature type="transmembrane region" description="Helical" evidence="2">
    <location>
        <begin position="95"/>
        <end position="116"/>
    </location>
</feature>
<dbReference type="Proteomes" id="UP000297564">
    <property type="component" value="Unassembled WGS sequence"/>
</dbReference>
<dbReference type="EMBL" id="SMLL01000003">
    <property type="protein sequence ID" value="TFZ01044.1"/>
    <property type="molecule type" value="Genomic_DNA"/>
</dbReference>
<name>A0A4Z0BRF8_9BURK</name>
<comment type="caution">
    <text evidence="3">The sequence shown here is derived from an EMBL/GenBank/DDBJ whole genome shotgun (WGS) entry which is preliminary data.</text>
</comment>
<evidence type="ECO:0000256" key="1">
    <source>
        <dbReference type="SAM" id="MobiDB-lite"/>
    </source>
</evidence>
<sequence length="193" mass="20816">MASDYDTRTDARSDVPPHPHAAPGGARHVEIIDVRHTTWWGSAAWAGVIAGVVFAVLQMTLTATLLGGSFWGPLQMIAAILMGPDVLPAVADMTLSIMVVGLLIHFGLSIIYGLIIGAIVHAMTLGPALLVGGLFGLIAQYLLNFYVLAPALFPWFVEATHWVSWLNHVIFGLVAAGVYITLRDRRVHRAPEM</sequence>
<dbReference type="RefSeq" id="WP_135284341.1">
    <property type="nucleotide sequence ID" value="NZ_SMLL01000003.1"/>
</dbReference>
<accession>A0A4Z0BRF8</accession>
<proteinExistence type="predicted"/>
<feature type="compositionally biased region" description="Basic and acidic residues" evidence="1">
    <location>
        <begin position="1"/>
        <end position="17"/>
    </location>
</feature>
<feature type="transmembrane region" description="Helical" evidence="2">
    <location>
        <begin position="162"/>
        <end position="182"/>
    </location>
</feature>
<dbReference type="AlphaFoldDB" id="A0A4Z0BRF8"/>
<evidence type="ECO:0008006" key="5">
    <source>
        <dbReference type="Google" id="ProtNLM"/>
    </source>
</evidence>
<organism evidence="3 4">
    <name type="scientific">Ramlibacter rhizophilus</name>
    <dbReference type="NCBI Taxonomy" id="1781167"/>
    <lineage>
        <taxon>Bacteria</taxon>
        <taxon>Pseudomonadati</taxon>
        <taxon>Pseudomonadota</taxon>
        <taxon>Betaproteobacteria</taxon>
        <taxon>Burkholderiales</taxon>
        <taxon>Comamonadaceae</taxon>
        <taxon>Ramlibacter</taxon>
    </lineage>
</organism>